<feature type="transmembrane region" description="Helical" evidence="9">
    <location>
        <begin position="91"/>
        <end position="112"/>
    </location>
</feature>
<keyword evidence="7 9" id="KW-0472">Membrane</keyword>
<proteinExistence type="inferred from homology"/>
<keyword evidence="6 9" id="KW-0406">Ion transport</keyword>
<evidence type="ECO:0000256" key="2">
    <source>
        <dbReference type="ARBA" id="ARBA00022448"/>
    </source>
</evidence>
<evidence type="ECO:0000256" key="1">
    <source>
        <dbReference type="ARBA" id="ARBA00004651"/>
    </source>
</evidence>
<protein>
    <recommendedName>
        <fullName evidence="9">Innexin</fullName>
    </recommendedName>
</protein>
<comment type="function">
    <text evidence="9">Structural component of the gap junctions.</text>
</comment>
<dbReference type="GO" id="GO:0005921">
    <property type="term" value="C:gap junction"/>
    <property type="evidence" value="ECO:0007669"/>
    <property type="project" value="UniProtKB-UniRule"/>
</dbReference>
<comment type="subcellular location">
    <subcellularLocation>
        <location evidence="1 9">Cell membrane</location>
        <topology evidence="1 9">Multi-pass membrane protein</topology>
    </subcellularLocation>
</comment>
<evidence type="ECO:0000256" key="7">
    <source>
        <dbReference type="ARBA" id="ARBA00023136"/>
    </source>
</evidence>
<dbReference type="AlphaFoldDB" id="A0AAN8JXB1"/>
<keyword evidence="2 9" id="KW-0813">Transport</keyword>
<dbReference type="PRINTS" id="PR01262">
    <property type="entry name" value="INNEXIN"/>
</dbReference>
<evidence type="ECO:0000256" key="9">
    <source>
        <dbReference type="RuleBase" id="RU010713"/>
    </source>
</evidence>
<organism evidence="11 12">
    <name type="scientific">Patella caerulea</name>
    <name type="common">Rayed Mediterranean limpet</name>
    <dbReference type="NCBI Taxonomy" id="87958"/>
    <lineage>
        <taxon>Eukaryota</taxon>
        <taxon>Metazoa</taxon>
        <taxon>Spiralia</taxon>
        <taxon>Lophotrochozoa</taxon>
        <taxon>Mollusca</taxon>
        <taxon>Gastropoda</taxon>
        <taxon>Patellogastropoda</taxon>
        <taxon>Patelloidea</taxon>
        <taxon>Patellidae</taxon>
        <taxon>Patella</taxon>
    </lineage>
</organism>
<gene>
    <name evidence="9" type="primary">inx</name>
    <name evidence="11" type="ORF">SNE40_006855</name>
</gene>
<name>A0AAN8JXB1_PATCE</name>
<comment type="caution">
    <text evidence="11">The sequence shown here is derived from an EMBL/GenBank/DDBJ whole genome shotgun (WGS) entry which is preliminary data.</text>
</comment>
<feature type="transmembrane region" description="Helical" evidence="9">
    <location>
        <begin position="245"/>
        <end position="269"/>
    </location>
</feature>
<evidence type="ECO:0000256" key="4">
    <source>
        <dbReference type="ARBA" id="ARBA00022692"/>
    </source>
</evidence>
<comment type="similarity">
    <text evidence="9">Belongs to the pannexin family.</text>
</comment>
<evidence type="ECO:0000313" key="12">
    <source>
        <dbReference type="Proteomes" id="UP001347796"/>
    </source>
</evidence>
<dbReference type="PROSITE" id="PS51013">
    <property type="entry name" value="PANNEXIN"/>
    <property type="match status" value="1"/>
</dbReference>
<evidence type="ECO:0000313" key="11">
    <source>
        <dbReference type="EMBL" id="KAK6184372.1"/>
    </source>
</evidence>
<evidence type="ECO:0000256" key="5">
    <source>
        <dbReference type="ARBA" id="ARBA00022989"/>
    </source>
</evidence>
<feature type="region of interest" description="Disordered" evidence="10">
    <location>
        <begin position="361"/>
        <end position="380"/>
    </location>
</feature>
<dbReference type="Proteomes" id="UP001347796">
    <property type="component" value="Unassembled WGS sequence"/>
</dbReference>
<feature type="transmembrane region" description="Helical" evidence="9">
    <location>
        <begin position="18"/>
        <end position="39"/>
    </location>
</feature>
<keyword evidence="5 9" id="KW-1133">Transmembrane helix</keyword>
<accession>A0AAN8JXB1</accession>
<dbReference type="EMBL" id="JAZGQO010000006">
    <property type="protein sequence ID" value="KAK6184372.1"/>
    <property type="molecule type" value="Genomic_DNA"/>
</dbReference>
<dbReference type="GO" id="GO:0005243">
    <property type="term" value="F:gap junction channel activity"/>
    <property type="evidence" value="ECO:0007669"/>
    <property type="project" value="TreeGrafter"/>
</dbReference>
<dbReference type="GO" id="GO:0005886">
    <property type="term" value="C:plasma membrane"/>
    <property type="evidence" value="ECO:0007669"/>
    <property type="project" value="UniProtKB-SubCell"/>
</dbReference>
<evidence type="ECO:0000256" key="10">
    <source>
        <dbReference type="SAM" id="MobiDB-lite"/>
    </source>
</evidence>
<keyword evidence="4 9" id="KW-0812">Transmembrane</keyword>
<evidence type="ECO:0000256" key="3">
    <source>
        <dbReference type="ARBA" id="ARBA00022475"/>
    </source>
</evidence>
<evidence type="ECO:0000256" key="6">
    <source>
        <dbReference type="ARBA" id="ARBA00023065"/>
    </source>
</evidence>
<dbReference type="GO" id="GO:0034220">
    <property type="term" value="P:monoatomic ion transmembrane transport"/>
    <property type="evidence" value="ECO:0007669"/>
    <property type="project" value="UniProtKB-KW"/>
</dbReference>
<dbReference type="PANTHER" id="PTHR11893">
    <property type="entry name" value="INNEXIN"/>
    <property type="match status" value="1"/>
</dbReference>
<evidence type="ECO:0000256" key="8">
    <source>
        <dbReference type="ARBA" id="ARBA00023303"/>
    </source>
</evidence>
<keyword evidence="3" id="KW-1003">Cell membrane</keyword>
<dbReference type="Pfam" id="PF00876">
    <property type="entry name" value="Innexin"/>
    <property type="match status" value="1"/>
</dbReference>
<feature type="transmembrane region" description="Helical" evidence="9">
    <location>
        <begin position="156"/>
        <end position="179"/>
    </location>
</feature>
<dbReference type="InterPro" id="IPR000990">
    <property type="entry name" value="Innexin"/>
</dbReference>
<keyword evidence="8 9" id="KW-0407">Ion channel</keyword>
<dbReference type="PANTHER" id="PTHR11893:SF36">
    <property type="entry name" value="INNEXIN-5"/>
    <property type="match status" value="1"/>
</dbReference>
<reference evidence="11 12" key="1">
    <citation type="submission" date="2024-01" db="EMBL/GenBank/DDBJ databases">
        <title>The genome of the rayed Mediterranean limpet Patella caerulea (Linnaeus, 1758).</title>
        <authorList>
            <person name="Anh-Thu Weber A."/>
            <person name="Halstead-Nussloch G."/>
        </authorList>
    </citation>
    <scope>NUCLEOTIDE SEQUENCE [LARGE SCALE GENOMIC DNA]</scope>
    <source>
        <strain evidence="11">AATW-2023a</strain>
        <tissue evidence="11">Whole specimen</tissue>
    </source>
</reference>
<sequence>MGRSLASSYYDFSDKLNFYWTSLILLLFVTFVAVLRYVVLGSLISCWMPPELTNQMVNYVHEVCWEQGTTYLPGDDTSVFDEQWNTRKLTFHTWIPVVLIFMMLGFQIPRAVKLMFDLFLRNPTDTISDNDNQTSNTENAEQLAQIIRKSQNQSSFINTLSFIIVKLLICLNVLIQFIFVSRYFRDSVYDVADTKENVTKTITTEIFPKIVLCDYKIRQFQNVRHFTVQCNMPANYLYEQFIHIFWYWIFGVGFVTGLVFLAQSASLLFPPLLRLRFRGIIPEKELNRRRFSVDDSLLMLLDIANSSGLSMARKVAAILVQTEQSNVNDGSKGYNSQSAFPTGDNALTSIPMTNIGMNADADTSTSPLLDNSGMEKSGLP</sequence>
<keyword evidence="12" id="KW-1185">Reference proteome</keyword>